<keyword evidence="1" id="KW-0805">Transcription regulation</keyword>
<dbReference type="PRINTS" id="PR00033">
    <property type="entry name" value="HTHASNC"/>
</dbReference>
<evidence type="ECO:0000313" key="6">
    <source>
        <dbReference type="EMBL" id="MFC6955087.1"/>
    </source>
</evidence>
<feature type="domain" description="HTH asnC-type" evidence="4">
    <location>
        <begin position="5"/>
        <end position="68"/>
    </location>
</feature>
<dbReference type="InterPro" id="IPR019888">
    <property type="entry name" value="Tscrpt_reg_AsnC-like"/>
</dbReference>
<dbReference type="Gene3D" id="3.30.70.1450">
    <property type="entry name" value="Regulator of K+ conductance, C-terminal domain"/>
    <property type="match status" value="1"/>
</dbReference>
<dbReference type="InterPro" id="IPR036390">
    <property type="entry name" value="WH_DNA-bd_sf"/>
</dbReference>
<dbReference type="Gene3D" id="1.10.10.10">
    <property type="entry name" value="Winged helix-like DNA-binding domain superfamily/Winged helix DNA-binding domain"/>
    <property type="match status" value="1"/>
</dbReference>
<dbReference type="InterPro" id="IPR036388">
    <property type="entry name" value="WH-like_DNA-bd_sf"/>
</dbReference>
<proteinExistence type="predicted"/>
<dbReference type="PANTHER" id="PTHR30154:SF34">
    <property type="entry name" value="TRANSCRIPTIONAL REGULATOR AZLB"/>
    <property type="match status" value="1"/>
</dbReference>
<dbReference type="SMART" id="SM00344">
    <property type="entry name" value="HTH_ASNC"/>
    <property type="match status" value="1"/>
</dbReference>
<dbReference type="Pfam" id="PF13412">
    <property type="entry name" value="HTH_24"/>
    <property type="match status" value="1"/>
</dbReference>
<evidence type="ECO:0000259" key="5">
    <source>
        <dbReference type="PROSITE" id="PS51202"/>
    </source>
</evidence>
<sequence>MNYRIDEIDQLILYHLAADARNTSAPMIAEEVDVTPATIRNRIRQLEENGIIRGYHADVDYEATDGKVVTQFTCTVPVSERSAIASEALSKRGVVNVRELLAGQDNLLITAVGETTDDIDRIARVLSDLGATIKREDILRNESFRPYQSFAPNGDEPQSAVRDFQNVVGGAEVVEFTVSEDAEIRGLTLEDANDEGLLSDEVLVVSIERGEERITPNGETRIDAGDVVSIFSPGTFPEDLVAAFESRDANHTRAE</sequence>
<dbReference type="GO" id="GO:0003677">
    <property type="term" value="F:DNA binding"/>
    <property type="evidence" value="ECO:0007669"/>
    <property type="project" value="UniProtKB-KW"/>
</dbReference>
<feature type="domain" description="RCK C-terminal" evidence="5">
    <location>
        <begin position="159"/>
        <end position="247"/>
    </location>
</feature>
<dbReference type="InterPro" id="IPR000485">
    <property type="entry name" value="AsnC-type_HTH_dom"/>
</dbReference>
<dbReference type="SUPFAM" id="SSF46785">
    <property type="entry name" value="Winged helix' DNA-binding domain"/>
    <property type="match status" value="1"/>
</dbReference>
<evidence type="ECO:0000259" key="4">
    <source>
        <dbReference type="PROSITE" id="PS50956"/>
    </source>
</evidence>
<organism evidence="6 7">
    <name type="scientific">Halorubellus litoreus</name>
    <dbReference type="NCBI Taxonomy" id="755308"/>
    <lineage>
        <taxon>Archaea</taxon>
        <taxon>Methanobacteriati</taxon>
        <taxon>Methanobacteriota</taxon>
        <taxon>Stenosarchaea group</taxon>
        <taxon>Halobacteria</taxon>
        <taxon>Halobacteriales</taxon>
        <taxon>Halorubellaceae</taxon>
        <taxon>Halorubellus</taxon>
    </lineage>
</organism>
<dbReference type="Proteomes" id="UP001596395">
    <property type="component" value="Unassembled WGS sequence"/>
</dbReference>
<dbReference type="EMBL" id="JBHSXN010000005">
    <property type="protein sequence ID" value="MFC6955087.1"/>
    <property type="molecule type" value="Genomic_DNA"/>
</dbReference>
<protein>
    <submittedName>
        <fullName evidence="6">Winged helix-turn-helix transcriptional regulator</fullName>
    </submittedName>
</protein>
<dbReference type="PROSITE" id="PS51202">
    <property type="entry name" value="RCK_C"/>
    <property type="match status" value="1"/>
</dbReference>
<dbReference type="PROSITE" id="PS50956">
    <property type="entry name" value="HTH_ASNC_2"/>
    <property type="match status" value="1"/>
</dbReference>
<keyword evidence="7" id="KW-1185">Reference proteome</keyword>
<dbReference type="CDD" id="cd00090">
    <property type="entry name" value="HTH_ARSR"/>
    <property type="match status" value="1"/>
</dbReference>
<name>A0ABD5VHS2_9EURY</name>
<dbReference type="InterPro" id="IPR006037">
    <property type="entry name" value="RCK_C"/>
</dbReference>
<comment type="caution">
    <text evidence="6">The sequence shown here is derived from an EMBL/GenBank/DDBJ whole genome shotgun (WGS) entry which is preliminary data.</text>
</comment>
<dbReference type="SUPFAM" id="SSF116726">
    <property type="entry name" value="TrkA C-terminal domain-like"/>
    <property type="match status" value="1"/>
</dbReference>
<dbReference type="InterPro" id="IPR011991">
    <property type="entry name" value="ArsR-like_HTH"/>
</dbReference>
<gene>
    <name evidence="6" type="ORF">ACFQGB_19670</name>
</gene>
<dbReference type="PANTHER" id="PTHR30154">
    <property type="entry name" value="LEUCINE-RESPONSIVE REGULATORY PROTEIN"/>
    <property type="match status" value="1"/>
</dbReference>
<dbReference type="InterPro" id="IPR036721">
    <property type="entry name" value="RCK_C_sf"/>
</dbReference>
<evidence type="ECO:0000256" key="2">
    <source>
        <dbReference type="ARBA" id="ARBA00023125"/>
    </source>
</evidence>
<dbReference type="Pfam" id="PF02080">
    <property type="entry name" value="TrkA_C"/>
    <property type="match status" value="1"/>
</dbReference>
<evidence type="ECO:0000256" key="3">
    <source>
        <dbReference type="ARBA" id="ARBA00023163"/>
    </source>
</evidence>
<dbReference type="RefSeq" id="WP_336352025.1">
    <property type="nucleotide sequence ID" value="NZ_JAZAQL010000005.1"/>
</dbReference>
<keyword evidence="3" id="KW-0804">Transcription</keyword>
<dbReference type="AlphaFoldDB" id="A0ABD5VHS2"/>
<accession>A0ABD5VHS2</accession>
<reference evidence="6 7" key="1">
    <citation type="journal article" date="2019" name="Int. J. Syst. Evol. Microbiol.">
        <title>The Global Catalogue of Microorganisms (GCM) 10K type strain sequencing project: providing services to taxonomists for standard genome sequencing and annotation.</title>
        <authorList>
            <consortium name="The Broad Institute Genomics Platform"/>
            <consortium name="The Broad Institute Genome Sequencing Center for Infectious Disease"/>
            <person name="Wu L."/>
            <person name="Ma J."/>
        </authorList>
    </citation>
    <scope>NUCLEOTIDE SEQUENCE [LARGE SCALE GENOMIC DNA]</scope>
    <source>
        <strain evidence="6 7">GX26</strain>
    </source>
</reference>
<evidence type="ECO:0000256" key="1">
    <source>
        <dbReference type="ARBA" id="ARBA00023015"/>
    </source>
</evidence>
<keyword evidence="2" id="KW-0238">DNA-binding</keyword>
<evidence type="ECO:0000313" key="7">
    <source>
        <dbReference type="Proteomes" id="UP001596395"/>
    </source>
</evidence>